<proteinExistence type="predicted"/>
<evidence type="ECO:0000313" key="1">
    <source>
        <dbReference type="EMBL" id="CAB3802909.1"/>
    </source>
</evidence>
<organism evidence="1 2">
    <name type="scientific">Pararobbsia alpina</name>
    <dbReference type="NCBI Taxonomy" id="621374"/>
    <lineage>
        <taxon>Bacteria</taxon>
        <taxon>Pseudomonadati</taxon>
        <taxon>Pseudomonadota</taxon>
        <taxon>Betaproteobacteria</taxon>
        <taxon>Burkholderiales</taxon>
        <taxon>Burkholderiaceae</taxon>
        <taxon>Pararobbsia</taxon>
    </lineage>
</organism>
<dbReference type="Proteomes" id="UP000494115">
    <property type="component" value="Unassembled WGS sequence"/>
</dbReference>
<sequence length="78" mass="8544">MLGEFVYRQVRQQRAADAQVDTGTLRFGNQRIGGLLDAVMQELAIAAGAHDQAFALRSREGLPNLNLVLAHALPCLER</sequence>
<gene>
    <name evidence="1" type="ORF">LMG28138_05262</name>
</gene>
<dbReference type="RefSeq" id="WP_175107835.1">
    <property type="nucleotide sequence ID" value="NZ_CADIKM010000051.1"/>
</dbReference>
<dbReference type="EMBL" id="CADIKM010000051">
    <property type="protein sequence ID" value="CAB3802909.1"/>
    <property type="molecule type" value="Genomic_DNA"/>
</dbReference>
<name>A0A6S7D0L9_9BURK</name>
<keyword evidence="2" id="KW-1185">Reference proteome</keyword>
<protein>
    <submittedName>
        <fullName evidence="1">Uncharacterized protein</fullName>
    </submittedName>
</protein>
<reference evidence="1 2" key="1">
    <citation type="submission" date="2020-04" db="EMBL/GenBank/DDBJ databases">
        <authorList>
            <person name="De Canck E."/>
        </authorList>
    </citation>
    <scope>NUCLEOTIDE SEQUENCE [LARGE SCALE GENOMIC DNA]</scope>
    <source>
        <strain evidence="1 2">LMG 28138</strain>
    </source>
</reference>
<evidence type="ECO:0000313" key="2">
    <source>
        <dbReference type="Proteomes" id="UP000494115"/>
    </source>
</evidence>
<dbReference type="AlphaFoldDB" id="A0A6S7D0L9"/>
<accession>A0A6S7D0L9</accession>